<name>A0A7J5E5J1_NOCSI</name>
<organism evidence="1 2">
    <name type="scientific">Nocardioides simplex</name>
    <name type="common">Arthrobacter simplex</name>
    <dbReference type="NCBI Taxonomy" id="2045"/>
    <lineage>
        <taxon>Bacteria</taxon>
        <taxon>Bacillati</taxon>
        <taxon>Actinomycetota</taxon>
        <taxon>Actinomycetes</taxon>
        <taxon>Propionibacteriales</taxon>
        <taxon>Nocardioidaceae</taxon>
        <taxon>Pimelobacter</taxon>
    </lineage>
</organism>
<dbReference type="EMBL" id="WBVM01000001">
    <property type="protein sequence ID" value="KAB2813550.1"/>
    <property type="molecule type" value="Genomic_DNA"/>
</dbReference>
<reference evidence="1 2" key="1">
    <citation type="submission" date="2019-09" db="EMBL/GenBank/DDBJ databases">
        <title>Pimelobacter sp. isolated from Paulinella.</title>
        <authorList>
            <person name="Jeong S.E."/>
        </authorList>
    </citation>
    <scope>NUCLEOTIDE SEQUENCE [LARGE SCALE GENOMIC DNA]</scope>
    <source>
        <strain evidence="1 2">Pch-N</strain>
    </source>
</reference>
<dbReference type="AlphaFoldDB" id="A0A7J5E5J1"/>
<comment type="caution">
    <text evidence="1">The sequence shown here is derived from an EMBL/GenBank/DDBJ whole genome shotgun (WGS) entry which is preliminary data.</text>
</comment>
<gene>
    <name evidence="1" type="ORF">F9L07_14035</name>
</gene>
<sequence length="93" mass="10991">MGHALRVFVDPRLLRHVQDSSGMDAAEAARLIQDVLAFHDERVEEWVRRRHRELKTYGARNEQIFTRLREELRATVVAPPDLSERQLRRIIYG</sequence>
<proteinExistence type="predicted"/>
<evidence type="ECO:0000313" key="2">
    <source>
        <dbReference type="Proteomes" id="UP000449906"/>
    </source>
</evidence>
<evidence type="ECO:0000313" key="1">
    <source>
        <dbReference type="EMBL" id="KAB2813550.1"/>
    </source>
</evidence>
<accession>A0A7J5E5J1</accession>
<dbReference type="Proteomes" id="UP000449906">
    <property type="component" value="Unassembled WGS sequence"/>
</dbReference>
<protein>
    <submittedName>
        <fullName evidence="1">Uncharacterized protein</fullName>
    </submittedName>
</protein>